<accession>A0A2P2PEH3</accession>
<dbReference type="EMBL" id="GGEC01072642">
    <property type="protein sequence ID" value="MBX53126.1"/>
    <property type="molecule type" value="Transcribed_RNA"/>
</dbReference>
<protein>
    <submittedName>
        <fullName evidence="1">Uncharacterized protein</fullName>
    </submittedName>
</protein>
<reference evidence="1" key="1">
    <citation type="submission" date="2018-02" db="EMBL/GenBank/DDBJ databases">
        <title>Rhizophora mucronata_Transcriptome.</title>
        <authorList>
            <person name="Meera S.P."/>
            <person name="Sreeshan A."/>
            <person name="Augustine A."/>
        </authorList>
    </citation>
    <scope>NUCLEOTIDE SEQUENCE</scope>
    <source>
        <tissue evidence="1">Leaf</tissue>
    </source>
</reference>
<sequence>MHKTRPCTKCRHCKLVHGGASLFTLEGVEANPTVHPRNSVTRVILYKCGRLQVGRVLRQRLVRRLGRSEKHIGLCVFYG</sequence>
<dbReference type="AlphaFoldDB" id="A0A2P2PEH3"/>
<organism evidence="1">
    <name type="scientific">Rhizophora mucronata</name>
    <name type="common">Asiatic mangrove</name>
    <dbReference type="NCBI Taxonomy" id="61149"/>
    <lineage>
        <taxon>Eukaryota</taxon>
        <taxon>Viridiplantae</taxon>
        <taxon>Streptophyta</taxon>
        <taxon>Embryophyta</taxon>
        <taxon>Tracheophyta</taxon>
        <taxon>Spermatophyta</taxon>
        <taxon>Magnoliopsida</taxon>
        <taxon>eudicotyledons</taxon>
        <taxon>Gunneridae</taxon>
        <taxon>Pentapetalae</taxon>
        <taxon>rosids</taxon>
        <taxon>fabids</taxon>
        <taxon>Malpighiales</taxon>
        <taxon>Rhizophoraceae</taxon>
        <taxon>Rhizophora</taxon>
    </lineage>
</organism>
<name>A0A2P2PEH3_RHIMU</name>
<evidence type="ECO:0000313" key="1">
    <source>
        <dbReference type="EMBL" id="MBX53126.1"/>
    </source>
</evidence>
<proteinExistence type="predicted"/>